<dbReference type="EMBL" id="CP014859">
    <property type="protein sequence ID" value="AOS63528.1"/>
    <property type="molecule type" value="Genomic_DNA"/>
</dbReference>
<name>A0AAC9HQI8_9PSEU</name>
<organism evidence="1 2">
    <name type="scientific">Actinoalloteichus hymeniacidonis</name>
    <dbReference type="NCBI Taxonomy" id="340345"/>
    <lineage>
        <taxon>Bacteria</taxon>
        <taxon>Bacillati</taxon>
        <taxon>Actinomycetota</taxon>
        <taxon>Actinomycetes</taxon>
        <taxon>Pseudonocardiales</taxon>
        <taxon>Pseudonocardiaceae</taxon>
        <taxon>Actinoalloteichus</taxon>
    </lineage>
</organism>
<reference evidence="2" key="1">
    <citation type="submission" date="2016-03" db="EMBL/GenBank/DDBJ databases">
        <title>Complete genome sequence of the type strain Actinoalloteichus hymeniacidonis DSM 45092.</title>
        <authorList>
            <person name="Schaffert L."/>
            <person name="Albersmeier A."/>
            <person name="Winkler A."/>
            <person name="Kalinowski J."/>
            <person name="Zotchev S."/>
            <person name="Ruckert C."/>
        </authorList>
    </citation>
    <scope>NUCLEOTIDE SEQUENCE [LARGE SCALE GENOMIC DNA]</scope>
    <source>
        <strain evidence="2">HPA177(T) (DSM 45092(T))</strain>
    </source>
</reference>
<proteinExistence type="predicted"/>
<dbReference type="KEGG" id="ahm:TL08_13570"/>
<dbReference type="AlphaFoldDB" id="A0AAC9HQI8"/>
<gene>
    <name evidence="1" type="ORF">TL08_13570</name>
</gene>
<keyword evidence="2" id="KW-1185">Reference proteome</keyword>
<sequence length="164" mass="16949">MIARALPAGHPALGTDGPDGAAAPVLLCEPRRALLIDDGAGSETELQIEMIVQAGFGGRIAEPSADVDTARGWTLRLLDGELQLSDQEDGLWARTPLELDPAWSAAAAAAGHVVVLYGFRLGVRQSGGIADASAQTDTDAVDAEELRGACAHGWVVAARVDWAG</sequence>
<dbReference type="Proteomes" id="UP000095210">
    <property type="component" value="Chromosome"/>
</dbReference>
<evidence type="ECO:0000313" key="1">
    <source>
        <dbReference type="EMBL" id="AOS63528.1"/>
    </source>
</evidence>
<evidence type="ECO:0000313" key="2">
    <source>
        <dbReference type="Proteomes" id="UP000095210"/>
    </source>
</evidence>
<protein>
    <submittedName>
        <fullName evidence="1">Uncharacterized protein</fullName>
    </submittedName>
</protein>
<accession>A0AAC9HQI8</accession>